<proteinExistence type="predicted"/>
<dbReference type="InterPro" id="IPR006141">
    <property type="entry name" value="Intein_N"/>
</dbReference>
<dbReference type="AlphaFoldDB" id="A0A2T6KCW9"/>
<dbReference type="InterPro" id="IPR036844">
    <property type="entry name" value="Hint_dom_sf"/>
</dbReference>
<evidence type="ECO:0000313" key="3">
    <source>
        <dbReference type="Proteomes" id="UP000244523"/>
    </source>
</evidence>
<protein>
    <submittedName>
        <fullName evidence="2">Hint domain-containing protein</fullName>
    </submittedName>
</protein>
<dbReference type="EMBL" id="QBUD01000009">
    <property type="protein sequence ID" value="PUB12809.1"/>
    <property type="molecule type" value="Genomic_DNA"/>
</dbReference>
<comment type="caution">
    <text evidence="2">The sequence shown here is derived from an EMBL/GenBank/DDBJ whole genome shotgun (WGS) entry which is preliminary data.</text>
</comment>
<dbReference type="Pfam" id="PF13403">
    <property type="entry name" value="Hint_2"/>
    <property type="match status" value="1"/>
</dbReference>
<dbReference type="RefSeq" id="WP_108387243.1">
    <property type="nucleotide sequence ID" value="NZ_QBUD01000009.1"/>
</dbReference>
<sequence length="215" mass="23740">MTDLAIVDHAPPLCSGQADTVACFTPGTRIATPKGERLVETLTIGDRILTRDNGIQSITWAGFRPIPTDAMKDKKTLRPVLIRAGSLGRDMPERDMLVSPQHRMLVVSDLAKAHFNEKEVLVAAKDLTMLDGVDVVNVPGTTYLHFMFDAHQVVLSDGTWSESFQPNDFSLKGVAAEQRSELLNIYPNLATNDGLKGYTTARKALKRIESYLLFK</sequence>
<dbReference type="Proteomes" id="UP000244523">
    <property type="component" value="Unassembled WGS sequence"/>
</dbReference>
<dbReference type="SUPFAM" id="SSF51294">
    <property type="entry name" value="Hedgehog/intein (Hint) domain"/>
    <property type="match status" value="1"/>
</dbReference>
<organism evidence="2 3">
    <name type="scientific">Yoonia sediminilitoris</name>
    <dbReference type="NCBI Taxonomy" id="1286148"/>
    <lineage>
        <taxon>Bacteria</taxon>
        <taxon>Pseudomonadati</taxon>
        <taxon>Pseudomonadota</taxon>
        <taxon>Alphaproteobacteria</taxon>
        <taxon>Rhodobacterales</taxon>
        <taxon>Paracoccaceae</taxon>
        <taxon>Yoonia</taxon>
    </lineage>
</organism>
<accession>A0A2T6KCW9</accession>
<evidence type="ECO:0000313" key="2">
    <source>
        <dbReference type="EMBL" id="PUB12809.1"/>
    </source>
</evidence>
<dbReference type="PROSITE" id="PS50817">
    <property type="entry name" value="INTEIN_N_TER"/>
    <property type="match status" value="1"/>
</dbReference>
<reference evidence="2 3" key="1">
    <citation type="submission" date="2018-04" db="EMBL/GenBank/DDBJ databases">
        <title>Genomic Encyclopedia of Archaeal and Bacterial Type Strains, Phase II (KMG-II): from individual species to whole genera.</title>
        <authorList>
            <person name="Goeker M."/>
        </authorList>
    </citation>
    <scope>NUCLEOTIDE SEQUENCE [LARGE SCALE GENOMIC DNA]</scope>
    <source>
        <strain evidence="2 3">DSM 29955</strain>
    </source>
</reference>
<dbReference type="InterPro" id="IPR028992">
    <property type="entry name" value="Hedgehog/Intein_dom"/>
</dbReference>
<dbReference type="GO" id="GO:0016539">
    <property type="term" value="P:intein-mediated protein splicing"/>
    <property type="evidence" value="ECO:0007669"/>
    <property type="project" value="InterPro"/>
</dbReference>
<name>A0A2T6KCW9_9RHOB</name>
<keyword evidence="3" id="KW-1185">Reference proteome</keyword>
<dbReference type="OrthoDB" id="6305173at2"/>
<evidence type="ECO:0000259" key="1">
    <source>
        <dbReference type="Pfam" id="PF13403"/>
    </source>
</evidence>
<gene>
    <name evidence="2" type="ORF">C8N45_109120</name>
</gene>
<dbReference type="Gene3D" id="2.170.16.10">
    <property type="entry name" value="Hedgehog/Intein (Hint) domain"/>
    <property type="match status" value="1"/>
</dbReference>
<feature type="domain" description="Hedgehog/Intein (Hint)" evidence="1">
    <location>
        <begin position="23"/>
        <end position="167"/>
    </location>
</feature>